<name>A0AAD3CJW9_9STRA</name>
<evidence type="ECO:0000256" key="1">
    <source>
        <dbReference type="ARBA" id="ARBA00022729"/>
    </source>
</evidence>
<evidence type="ECO:0008006" key="6">
    <source>
        <dbReference type="Google" id="ProtNLM"/>
    </source>
</evidence>
<keyword evidence="5" id="KW-1185">Reference proteome</keyword>
<dbReference type="Gene3D" id="3.40.50.1820">
    <property type="entry name" value="alpha/beta hydrolase"/>
    <property type="match status" value="1"/>
</dbReference>
<feature type="signal peptide" evidence="3">
    <location>
        <begin position="1"/>
        <end position="27"/>
    </location>
</feature>
<comment type="caution">
    <text evidence="4">The sequence shown here is derived from an EMBL/GenBank/DDBJ whole genome shotgun (WGS) entry which is preliminary data.</text>
</comment>
<evidence type="ECO:0000313" key="4">
    <source>
        <dbReference type="EMBL" id="GFH47261.1"/>
    </source>
</evidence>
<evidence type="ECO:0000256" key="3">
    <source>
        <dbReference type="SAM" id="SignalP"/>
    </source>
</evidence>
<dbReference type="PANTHER" id="PTHR43037:SF5">
    <property type="entry name" value="FERULOYL ESTERASE"/>
    <property type="match status" value="1"/>
</dbReference>
<dbReference type="EMBL" id="BLLK01000022">
    <property type="protein sequence ID" value="GFH47261.1"/>
    <property type="molecule type" value="Genomic_DNA"/>
</dbReference>
<gene>
    <name evidence="4" type="ORF">CTEN210_03736</name>
</gene>
<dbReference type="InterPro" id="IPR050955">
    <property type="entry name" value="Plant_Biomass_Hydrol_Est"/>
</dbReference>
<protein>
    <recommendedName>
        <fullName evidence="6">Feruloyl esterase</fullName>
    </recommendedName>
</protein>
<reference evidence="4 5" key="1">
    <citation type="journal article" date="2021" name="Sci. Rep.">
        <title>The genome of the diatom Chaetoceros tenuissimus carries an ancient integrated fragment of an extant virus.</title>
        <authorList>
            <person name="Hongo Y."/>
            <person name="Kimura K."/>
            <person name="Takaki Y."/>
            <person name="Yoshida Y."/>
            <person name="Baba S."/>
            <person name="Kobayashi G."/>
            <person name="Nagasaki K."/>
            <person name="Hano T."/>
            <person name="Tomaru Y."/>
        </authorList>
    </citation>
    <scope>NUCLEOTIDE SEQUENCE [LARGE SCALE GENOMIC DNA]</scope>
    <source>
        <strain evidence="4 5">NIES-3715</strain>
    </source>
</reference>
<proteinExistence type="predicted"/>
<dbReference type="Proteomes" id="UP001054902">
    <property type="component" value="Unassembled WGS sequence"/>
</dbReference>
<dbReference type="GO" id="GO:0016787">
    <property type="term" value="F:hydrolase activity"/>
    <property type="evidence" value="ECO:0007669"/>
    <property type="project" value="UniProtKB-KW"/>
</dbReference>
<accession>A0AAD3CJW9</accession>
<keyword evidence="1 3" id="KW-0732">Signal</keyword>
<evidence type="ECO:0000313" key="5">
    <source>
        <dbReference type="Proteomes" id="UP001054902"/>
    </source>
</evidence>
<dbReference type="AlphaFoldDB" id="A0AAD3CJW9"/>
<evidence type="ECO:0000256" key="2">
    <source>
        <dbReference type="ARBA" id="ARBA00022801"/>
    </source>
</evidence>
<feature type="chain" id="PRO_5042081597" description="Feruloyl esterase" evidence="3">
    <location>
        <begin position="28"/>
        <end position="403"/>
    </location>
</feature>
<dbReference type="PANTHER" id="PTHR43037">
    <property type="entry name" value="UNNAMED PRODUCT-RELATED"/>
    <property type="match status" value="1"/>
</dbReference>
<dbReference type="SUPFAM" id="SSF53474">
    <property type="entry name" value="alpha/beta-Hydrolases"/>
    <property type="match status" value="1"/>
</dbReference>
<organism evidence="4 5">
    <name type="scientific">Chaetoceros tenuissimus</name>
    <dbReference type="NCBI Taxonomy" id="426638"/>
    <lineage>
        <taxon>Eukaryota</taxon>
        <taxon>Sar</taxon>
        <taxon>Stramenopiles</taxon>
        <taxon>Ochrophyta</taxon>
        <taxon>Bacillariophyta</taxon>
        <taxon>Coscinodiscophyceae</taxon>
        <taxon>Chaetocerotophycidae</taxon>
        <taxon>Chaetocerotales</taxon>
        <taxon>Chaetocerotaceae</taxon>
        <taxon>Chaetoceros</taxon>
    </lineage>
</organism>
<dbReference type="InterPro" id="IPR029058">
    <property type="entry name" value="AB_hydrolase_fold"/>
</dbReference>
<sequence length="403" mass="43561">MNSHRHSLLVQLLLFSVVLLWSSFSNAAEETNNKFCDFGPDALPGFDQTCIPSTAYNGQRCFYTYIPECAKESSSNTTSVVPLVFDIHGFGSCPQFNLYYTGWKEKAEENCFVLVLPIGNTDPDVTAATCFAVPGGLQIGKDTMDECCCSEPGIIKTSSFDPSLTDDLRFLRQTAAVVVRDVPVMTLNQTAIDTKRIYFAGHSNGCMISLAMAAVHSDLVAAVGCHAGTMLTPFAQDYIPTPIWMVIGTGDPVVSYNGGSNSWLNWMYPSSETMFSLFAAANQCNFTATQVIDPAPGSNANTYSMFEGASCKDDANVILLALDDVGHTPYLDDKSEDVLNGIGQSVTLDTTQMAWDFVKTHSLKDAPNLDDVPPDEAPTSSSYKMVVCVTFIVSSIATITLGL</sequence>
<keyword evidence="2" id="KW-0378">Hydrolase</keyword>